<dbReference type="InterPro" id="IPR016152">
    <property type="entry name" value="PTrfase/Anion_transptr"/>
</dbReference>
<evidence type="ECO:0000256" key="4">
    <source>
        <dbReference type="ARBA" id="ARBA00023163"/>
    </source>
</evidence>
<dbReference type="Proteomes" id="UP001158045">
    <property type="component" value="Unassembled WGS sequence"/>
</dbReference>
<dbReference type="InterPro" id="IPR036388">
    <property type="entry name" value="WH-like_DNA-bd_sf"/>
</dbReference>
<keyword evidence="7" id="KW-0813">Transport</keyword>
<evidence type="ECO:0000313" key="7">
    <source>
        <dbReference type="EMBL" id="MDH8678258.1"/>
    </source>
</evidence>
<organism evidence="7 8">
    <name type="scientific">Fusibacter bizertensis</name>
    <dbReference type="NCBI Taxonomy" id="1488331"/>
    <lineage>
        <taxon>Bacteria</taxon>
        <taxon>Bacillati</taxon>
        <taxon>Bacillota</taxon>
        <taxon>Clostridia</taxon>
        <taxon>Eubacteriales</taxon>
        <taxon>Eubacteriales Family XII. Incertae Sedis</taxon>
        <taxon>Fusibacter</taxon>
    </lineage>
</organism>
<dbReference type="InterPro" id="IPR050661">
    <property type="entry name" value="BglG_antiterminators"/>
</dbReference>
<evidence type="ECO:0000259" key="5">
    <source>
        <dbReference type="PROSITE" id="PS51094"/>
    </source>
</evidence>
<dbReference type="SUPFAM" id="SSF55804">
    <property type="entry name" value="Phoshotransferase/anion transport protein"/>
    <property type="match status" value="1"/>
</dbReference>
<proteinExistence type="predicted"/>
<keyword evidence="1" id="KW-0677">Repeat</keyword>
<dbReference type="RefSeq" id="WP_281094099.1">
    <property type="nucleotide sequence ID" value="NZ_JARYZI010000005.1"/>
</dbReference>
<dbReference type="InterPro" id="IPR007737">
    <property type="entry name" value="Mga_HTH"/>
</dbReference>
<reference evidence="7 8" key="1">
    <citation type="submission" date="2023-04" db="EMBL/GenBank/DDBJ databases">
        <title>Fusibacter bizertensis strain WBS, isolated from littoral bottom sediments of the Arctic seas - biochemical and genomic analysis.</title>
        <authorList>
            <person name="Brioukhanov A.L."/>
        </authorList>
    </citation>
    <scope>NUCLEOTIDE SEQUENCE [LARGE SCALE GENOMIC DNA]</scope>
    <source>
        <strain evidence="7 8">WBS</strain>
    </source>
</reference>
<evidence type="ECO:0000256" key="3">
    <source>
        <dbReference type="ARBA" id="ARBA00023159"/>
    </source>
</evidence>
<evidence type="ECO:0000256" key="1">
    <source>
        <dbReference type="ARBA" id="ARBA00022737"/>
    </source>
</evidence>
<dbReference type="InterPro" id="IPR002178">
    <property type="entry name" value="PTS_EIIA_type-2_dom"/>
</dbReference>
<keyword evidence="2" id="KW-0805">Transcription regulation</keyword>
<evidence type="ECO:0000256" key="2">
    <source>
        <dbReference type="ARBA" id="ARBA00023015"/>
    </source>
</evidence>
<keyword evidence="4" id="KW-0804">Transcription</keyword>
<dbReference type="Pfam" id="PF05043">
    <property type="entry name" value="Mga"/>
    <property type="match status" value="1"/>
</dbReference>
<dbReference type="Gene3D" id="3.40.930.10">
    <property type="entry name" value="Mannitol-specific EII, Chain A"/>
    <property type="match status" value="1"/>
</dbReference>
<keyword evidence="8" id="KW-1185">Reference proteome</keyword>
<feature type="domain" description="PRD" evidence="6">
    <location>
        <begin position="296"/>
        <end position="402"/>
    </location>
</feature>
<name>A0ABT6NCX7_9FIRM</name>
<dbReference type="EMBL" id="JARYZI010000005">
    <property type="protein sequence ID" value="MDH8678258.1"/>
    <property type="molecule type" value="Genomic_DNA"/>
</dbReference>
<dbReference type="PROSITE" id="PS51094">
    <property type="entry name" value="PTS_EIIA_TYPE_2"/>
    <property type="match status" value="1"/>
</dbReference>
<dbReference type="Gene3D" id="1.10.1790.10">
    <property type="entry name" value="PRD domain"/>
    <property type="match status" value="1"/>
</dbReference>
<evidence type="ECO:0000259" key="6">
    <source>
        <dbReference type="PROSITE" id="PS51372"/>
    </source>
</evidence>
<dbReference type="Pfam" id="PF00874">
    <property type="entry name" value="PRD"/>
    <property type="match status" value="1"/>
</dbReference>
<protein>
    <submittedName>
        <fullName evidence="7">PTS sugar transporter subunit IIA</fullName>
    </submittedName>
</protein>
<dbReference type="PROSITE" id="PS51372">
    <property type="entry name" value="PRD_2"/>
    <property type="match status" value="1"/>
</dbReference>
<dbReference type="PANTHER" id="PTHR30185:SF13">
    <property type="entry name" value="LICABCH OPERON REGULATOR-RELATED"/>
    <property type="match status" value="1"/>
</dbReference>
<comment type="caution">
    <text evidence="7">The sequence shown here is derived from an EMBL/GenBank/DDBJ whole genome shotgun (WGS) entry which is preliminary data.</text>
</comment>
<dbReference type="SUPFAM" id="SSF63520">
    <property type="entry name" value="PTS-regulatory domain, PRD"/>
    <property type="match status" value="1"/>
</dbReference>
<dbReference type="InterPro" id="IPR036634">
    <property type="entry name" value="PRD_sf"/>
</dbReference>
<evidence type="ECO:0000313" key="8">
    <source>
        <dbReference type="Proteomes" id="UP001158045"/>
    </source>
</evidence>
<feature type="domain" description="PTS EIIA type-2" evidence="5">
    <location>
        <begin position="501"/>
        <end position="639"/>
    </location>
</feature>
<dbReference type="Gene3D" id="1.10.10.10">
    <property type="entry name" value="Winged helix-like DNA-binding domain superfamily/Winged helix DNA-binding domain"/>
    <property type="match status" value="1"/>
</dbReference>
<accession>A0ABT6NCX7</accession>
<dbReference type="InterPro" id="IPR011608">
    <property type="entry name" value="PRD"/>
</dbReference>
<dbReference type="PANTHER" id="PTHR30185">
    <property type="entry name" value="CRYPTIC BETA-GLUCOSIDE BGL OPERON ANTITERMINATOR"/>
    <property type="match status" value="1"/>
</dbReference>
<dbReference type="Pfam" id="PF00359">
    <property type="entry name" value="PTS_EIIA_2"/>
    <property type="match status" value="1"/>
</dbReference>
<gene>
    <name evidence="7" type="ORF">QE109_08870</name>
</gene>
<sequence>MINQLGKREILIIKHLINAKKPLSSDVLGVILGTSPKTIRSSMEYVGEILKIAGGAKIISKTGSGYSIEVFDDNEYRVFMQTFNAKYLDAYWIPTNISTRVTYITRRLLMSDSYLKMEQLMDELYISRVTLTKDLKEVRKTLRSYHLKLEHRAKYGLKINGKESHHRVALVDYLDADEDSNSVDYNNDQALYMRDPIEVNDVVINSLMSNRISISTNSLRKLIKLIIVSEYRISKNHHMIFSTVELVNLTSKGEYESANDICHALGLNWDSTEIAFLAIFIISRRNIMKSEPFSVHQEALYMSYSTEIIQKLKNDLSSDFSLYEGFEYELAKHIRGMTYRVKYGLEKRDVGILESKGSNPAFEYAVIASDWLSNRLNMDIQETEIAFLSYRFYMHFRFMAFQKKSNILVVLSNGKNASDLFIHELQTNFGKFIENVDATEFYELPYLNIENYDCILTDIPAIQFNVSVPVRRVNYFLTENDLQKLKRFFMHSQINSEHFVECFHETLFFKDMEFDDKNQVITFLHEQIKKKHDIDAHTLENLFRREQLSSSEKGNSVAIPHTLYASSDCPIIAGCILKRPMLWDKEYCQLILMVINGRKEAAPFLALSIAKAATGNIQFVYDMIRSDDFHQKIDIIKTFVDGFEFN</sequence>
<keyword evidence="7" id="KW-0762">Sugar transport</keyword>
<keyword evidence="3" id="KW-0010">Activator</keyword>